<accession>A0A087U767</accession>
<organism evidence="2 3">
    <name type="scientific">Stegodyphus mimosarum</name>
    <name type="common">African social velvet spider</name>
    <dbReference type="NCBI Taxonomy" id="407821"/>
    <lineage>
        <taxon>Eukaryota</taxon>
        <taxon>Metazoa</taxon>
        <taxon>Ecdysozoa</taxon>
        <taxon>Arthropoda</taxon>
        <taxon>Chelicerata</taxon>
        <taxon>Arachnida</taxon>
        <taxon>Araneae</taxon>
        <taxon>Araneomorphae</taxon>
        <taxon>Entelegynae</taxon>
        <taxon>Eresoidea</taxon>
        <taxon>Eresidae</taxon>
        <taxon>Stegodyphus</taxon>
    </lineage>
</organism>
<feature type="non-terminal residue" evidence="2">
    <location>
        <position position="202"/>
    </location>
</feature>
<name>A0A087U767_STEMI</name>
<proteinExistence type="predicted"/>
<dbReference type="EMBL" id="KK118530">
    <property type="protein sequence ID" value="KFM73206.1"/>
    <property type="molecule type" value="Genomic_DNA"/>
</dbReference>
<keyword evidence="1" id="KW-0732">Signal</keyword>
<keyword evidence="3" id="KW-1185">Reference proteome</keyword>
<dbReference type="AlphaFoldDB" id="A0A087U767"/>
<feature type="signal peptide" evidence="1">
    <location>
        <begin position="1"/>
        <end position="17"/>
    </location>
</feature>
<reference evidence="2 3" key="1">
    <citation type="submission" date="2013-11" db="EMBL/GenBank/DDBJ databases">
        <title>Genome sequencing of Stegodyphus mimosarum.</title>
        <authorList>
            <person name="Bechsgaard J."/>
        </authorList>
    </citation>
    <scope>NUCLEOTIDE SEQUENCE [LARGE SCALE GENOMIC DNA]</scope>
</reference>
<gene>
    <name evidence="2" type="ORF">X975_14631</name>
</gene>
<feature type="chain" id="PRO_5001830261" description="Secreted protein" evidence="1">
    <location>
        <begin position="18"/>
        <end position="202"/>
    </location>
</feature>
<evidence type="ECO:0000256" key="1">
    <source>
        <dbReference type="SAM" id="SignalP"/>
    </source>
</evidence>
<dbReference type="Proteomes" id="UP000054359">
    <property type="component" value="Unassembled WGS sequence"/>
</dbReference>
<evidence type="ECO:0008006" key="4">
    <source>
        <dbReference type="Google" id="ProtNLM"/>
    </source>
</evidence>
<protein>
    <recommendedName>
        <fullName evidence="4">Secreted protein</fullName>
    </recommendedName>
</protein>
<sequence>MFMLVFAILSLRRFLGATGIPSSVRVFKGPDNSLQRWFLAWTRTVYSVYGDKPGILIEVTLLAYSFFEAPSSNQTLYSVTCPNGASHLIARLSSVAFSRLIFVGASGGAQTPLIIFSFTSAPLQKIVALNSCLEFEHCSGTFKDFSEKRAEKYELPCKMHHEVLALTLIRTSAFLSTPDHRTTNFLSQVTVTFHSASQSALV</sequence>
<evidence type="ECO:0000313" key="3">
    <source>
        <dbReference type="Proteomes" id="UP000054359"/>
    </source>
</evidence>
<evidence type="ECO:0000313" key="2">
    <source>
        <dbReference type="EMBL" id="KFM73206.1"/>
    </source>
</evidence>